<sequence length="404" mass="45500">MSWPSLQGNVAQQMSMHHVQTNIAPQMLVPHVQPHNSQQKTTPSVKRRKSSKQKTVLPSNNKDESKHPVQTNITHQLSVPHVQPHYSQQSSFASEQKKILSVKRRKSSKEITVEPSKHKDVSPQTVEPSKHKDVSPQTVEPSKHKDVSPQTVEPSKHKDVSPQTVEPSKHKDVSPQTVEPSKHKDVPPQIVEPSKHKETVIPTEVEYDKVSKENQCLDIVSKNILQESSIKAHEAQQEQKEANISQMISEPLEDSDLNEESLLLDPSLLGFGSEDFSLDIPPELETWCQNMLHDFLNDQKESFHQRNKSDQIQDSDSSSSIPQTAECQLVKGPMNEDLTVSQSDSQQTDVPEFDQISTLFDPNVPNSNGNKNDNDSAYFSTSPSINSNEDIDWQELYDNILSLN</sequence>
<evidence type="ECO:0000313" key="3">
    <source>
        <dbReference type="Proteomes" id="UP000076420"/>
    </source>
</evidence>
<feature type="compositionally biased region" description="Polar residues" evidence="1">
    <location>
        <begin position="85"/>
        <end position="94"/>
    </location>
</feature>
<feature type="compositionally biased region" description="Low complexity" evidence="1">
    <location>
        <begin position="312"/>
        <end position="321"/>
    </location>
</feature>
<dbReference type="Proteomes" id="UP000076420">
    <property type="component" value="Unassembled WGS sequence"/>
</dbReference>
<evidence type="ECO:0000256" key="1">
    <source>
        <dbReference type="SAM" id="MobiDB-lite"/>
    </source>
</evidence>
<feature type="compositionally biased region" description="Basic and acidic residues" evidence="1">
    <location>
        <begin position="108"/>
        <end position="121"/>
    </location>
</feature>
<feature type="compositionally biased region" description="Basic and acidic residues" evidence="1">
    <location>
        <begin position="302"/>
        <end position="311"/>
    </location>
</feature>
<dbReference type="EnsemblMetazoa" id="BGLB011832-RB">
    <property type="protein sequence ID" value="BGLB011832-PB"/>
    <property type="gene ID" value="BGLB011832"/>
</dbReference>
<feature type="compositionally biased region" description="Polar residues" evidence="1">
    <location>
        <begin position="68"/>
        <end position="77"/>
    </location>
</feature>
<feature type="region of interest" description="Disordered" evidence="1">
    <location>
        <begin position="302"/>
        <end position="323"/>
    </location>
</feature>
<accession>A0A2C9K1X7</accession>
<feature type="region of interest" description="Disordered" evidence="1">
    <location>
        <begin position="30"/>
        <end position="198"/>
    </location>
</feature>
<name>A0A2C9K1X7_BIOGL</name>
<gene>
    <name evidence="2" type="primary">106078292</name>
</gene>
<dbReference type="VEuPathDB" id="VectorBase:BGLB011832"/>
<feature type="region of interest" description="Disordered" evidence="1">
    <location>
        <begin position="360"/>
        <end position="385"/>
    </location>
</feature>
<evidence type="ECO:0000313" key="2">
    <source>
        <dbReference type="EnsemblMetazoa" id="BGLB011832-PB"/>
    </source>
</evidence>
<protein>
    <submittedName>
        <fullName evidence="2">Uncharacterized protein</fullName>
    </submittedName>
</protein>
<proteinExistence type="predicted"/>
<feature type="compositionally biased region" description="Polar residues" evidence="1">
    <location>
        <begin position="34"/>
        <end position="44"/>
    </location>
</feature>
<reference evidence="2" key="1">
    <citation type="submission" date="2020-05" db="UniProtKB">
        <authorList>
            <consortium name="EnsemblMetazoa"/>
        </authorList>
    </citation>
    <scope>IDENTIFICATION</scope>
    <source>
        <strain evidence="2">BB02</strain>
    </source>
</reference>
<dbReference type="KEGG" id="bgt:106078292"/>
<dbReference type="AlphaFoldDB" id="A0A2C9K1X7"/>
<organism evidence="2 3">
    <name type="scientific">Biomphalaria glabrata</name>
    <name type="common">Bloodfluke planorb</name>
    <name type="synonym">Freshwater snail</name>
    <dbReference type="NCBI Taxonomy" id="6526"/>
    <lineage>
        <taxon>Eukaryota</taxon>
        <taxon>Metazoa</taxon>
        <taxon>Spiralia</taxon>
        <taxon>Lophotrochozoa</taxon>
        <taxon>Mollusca</taxon>
        <taxon>Gastropoda</taxon>
        <taxon>Heterobranchia</taxon>
        <taxon>Euthyneura</taxon>
        <taxon>Panpulmonata</taxon>
        <taxon>Hygrophila</taxon>
        <taxon>Lymnaeoidea</taxon>
        <taxon>Planorbidae</taxon>
        <taxon>Biomphalaria</taxon>
    </lineage>
</organism>
<dbReference type="VEuPathDB" id="VectorBase:BGLAX_034544"/>